<dbReference type="InterPro" id="IPR049514">
    <property type="entry name" value="Fic-like_C"/>
</dbReference>
<organism evidence="2 3">
    <name type="scientific">Candidatus Protochlamydia amoebophila</name>
    <dbReference type="NCBI Taxonomy" id="362787"/>
    <lineage>
        <taxon>Bacteria</taxon>
        <taxon>Pseudomonadati</taxon>
        <taxon>Chlamydiota</taxon>
        <taxon>Chlamydiia</taxon>
        <taxon>Parachlamydiales</taxon>
        <taxon>Parachlamydiaceae</taxon>
        <taxon>Candidatus Protochlamydia</taxon>
    </lineage>
</organism>
<protein>
    <recommendedName>
        <fullName evidence="1">Filamentation induced by cAMP protein Fic-like C-terminal domain-containing protein</fullName>
    </recommendedName>
</protein>
<evidence type="ECO:0000313" key="2">
    <source>
        <dbReference type="EMBL" id="KIC70771.1"/>
    </source>
</evidence>
<comment type="caution">
    <text evidence="2">The sequence shown here is derived from an EMBL/GenBank/DDBJ whole genome shotgun (WGS) entry which is preliminary data.</text>
</comment>
<accession>A0A0C1JJK3</accession>
<dbReference type="Proteomes" id="UP000031465">
    <property type="component" value="Unassembled WGS sequence"/>
</dbReference>
<reference evidence="2 3" key="1">
    <citation type="journal article" date="2014" name="Mol. Biol. Evol.">
        <title>Massive expansion of Ubiquitination-related gene families within the Chlamydiae.</title>
        <authorList>
            <person name="Domman D."/>
            <person name="Collingro A."/>
            <person name="Lagkouvardos I."/>
            <person name="Gehre L."/>
            <person name="Weinmaier T."/>
            <person name="Rattei T."/>
            <person name="Subtil A."/>
            <person name="Horn M."/>
        </authorList>
    </citation>
    <scope>NUCLEOTIDE SEQUENCE [LARGE SCALE GENOMIC DNA]</scope>
    <source>
        <strain evidence="2 3">EI2</strain>
    </source>
</reference>
<dbReference type="RefSeq" id="WP_039360831.1">
    <property type="nucleotide sequence ID" value="NZ_JSAN01000144.1"/>
</dbReference>
<sequence length="69" mass="7995">MRPESLEIEVLNLLREGPLSKSEISKHLGHKHISGGLKKAFNQLLKQEEIIQTIPEKPDSRLQRYKLHN</sequence>
<proteinExistence type="predicted"/>
<evidence type="ECO:0000259" key="1">
    <source>
        <dbReference type="Pfam" id="PF21247"/>
    </source>
</evidence>
<name>A0A0C1JJK3_9BACT</name>
<dbReference type="AlphaFoldDB" id="A0A0C1JJK3"/>
<gene>
    <name evidence="2" type="ORF">DB44_FY00050</name>
</gene>
<dbReference type="EMBL" id="JSAN01000144">
    <property type="protein sequence ID" value="KIC70771.1"/>
    <property type="molecule type" value="Genomic_DNA"/>
</dbReference>
<dbReference type="Pfam" id="PF21247">
    <property type="entry name" value="Fic-like_C"/>
    <property type="match status" value="1"/>
</dbReference>
<evidence type="ECO:0000313" key="3">
    <source>
        <dbReference type="Proteomes" id="UP000031465"/>
    </source>
</evidence>
<dbReference type="PATRIC" id="fig|362787.3.peg.2028"/>
<feature type="domain" description="Filamentation induced by cAMP protein Fic-like C-terminal" evidence="1">
    <location>
        <begin position="10"/>
        <end position="67"/>
    </location>
</feature>